<dbReference type="SMART" id="SM00470">
    <property type="entry name" value="ParB"/>
    <property type="match status" value="1"/>
</dbReference>
<dbReference type="InterPro" id="IPR003115">
    <property type="entry name" value="ParB_N"/>
</dbReference>
<evidence type="ECO:0000313" key="7">
    <source>
        <dbReference type="Proteomes" id="UP000245802"/>
    </source>
</evidence>
<dbReference type="InterPro" id="IPR050336">
    <property type="entry name" value="Chromosome_partition/occlusion"/>
</dbReference>
<dbReference type="PROSITE" id="PS50818">
    <property type="entry name" value="INTEIN_C_TER"/>
    <property type="match status" value="1"/>
</dbReference>
<dbReference type="Pfam" id="PF01555">
    <property type="entry name" value="N6_N4_Mtase"/>
    <property type="match status" value="1"/>
</dbReference>
<evidence type="ECO:0000256" key="1">
    <source>
        <dbReference type="ARBA" id="ARBA00006594"/>
    </source>
</evidence>
<accession>A0A2Z3GT64</accession>
<dbReference type="Proteomes" id="UP000245802">
    <property type="component" value="Chromosome"/>
</dbReference>
<dbReference type="InterPro" id="IPR001091">
    <property type="entry name" value="RM_Methyltransferase"/>
</dbReference>
<evidence type="ECO:0000256" key="2">
    <source>
        <dbReference type="ARBA" id="ARBA00022603"/>
    </source>
</evidence>
<dbReference type="SUPFAM" id="SSF51294">
    <property type="entry name" value="Hedgehog/intein (Hint) domain"/>
    <property type="match status" value="1"/>
</dbReference>
<dbReference type="REBASE" id="252479">
    <property type="entry name" value="M.Gob5831ORF7975P"/>
</dbReference>
<dbReference type="GO" id="GO:0007059">
    <property type="term" value="P:chromosome segregation"/>
    <property type="evidence" value="ECO:0007669"/>
    <property type="project" value="TreeGrafter"/>
</dbReference>
<dbReference type="InterPro" id="IPR036844">
    <property type="entry name" value="Hint_dom_sf"/>
</dbReference>
<keyword evidence="2" id="KW-0489">Methyltransferase</keyword>
<dbReference type="NCBIfam" id="TIGR01443">
    <property type="entry name" value="intein_Cterm"/>
    <property type="match status" value="1"/>
</dbReference>
<dbReference type="GO" id="GO:0045881">
    <property type="term" value="P:positive regulation of sporulation resulting in formation of a cellular spore"/>
    <property type="evidence" value="ECO:0007669"/>
    <property type="project" value="TreeGrafter"/>
</dbReference>
<name>A0A2Z3GT64_9BACT</name>
<dbReference type="InterPro" id="IPR002052">
    <property type="entry name" value="DNA_methylase_N6_adenine_CS"/>
</dbReference>
<keyword evidence="3" id="KW-0808">Transferase</keyword>
<dbReference type="GO" id="GO:0005694">
    <property type="term" value="C:chromosome"/>
    <property type="evidence" value="ECO:0007669"/>
    <property type="project" value="TreeGrafter"/>
</dbReference>
<dbReference type="InterPro" id="IPR036086">
    <property type="entry name" value="ParB/Sulfiredoxin_sf"/>
</dbReference>
<comment type="similarity">
    <text evidence="1">Belongs to the N(4)/N(6)-methyltransferase family.</text>
</comment>
<dbReference type="SUPFAM" id="SSF53335">
    <property type="entry name" value="S-adenosyl-L-methionine-dependent methyltransferases"/>
    <property type="match status" value="1"/>
</dbReference>
<feature type="domain" description="ParB-like N-terminal" evidence="5">
    <location>
        <begin position="5"/>
        <end position="90"/>
    </location>
</feature>
<evidence type="ECO:0000313" key="6">
    <source>
        <dbReference type="EMBL" id="AWM36963.1"/>
    </source>
</evidence>
<dbReference type="PRINTS" id="PR00508">
    <property type="entry name" value="S21N4MTFRASE"/>
</dbReference>
<dbReference type="GO" id="GO:0008170">
    <property type="term" value="F:N-methyltransferase activity"/>
    <property type="evidence" value="ECO:0007669"/>
    <property type="project" value="InterPro"/>
</dbReference>
<sequence>MMDVVMRPIGSIKPYENNPRANDAAVDAVAASIRAFGFRQPLVVDEGDVLIVGHTRYKAALKLGLIEVPVHVARGLTPDQARAYRLADNQTATLATWDDERLALELAALQTADFDLSLTAFPEDEVLRLLTAPEPPPAGDPDEVPEPPAEPLTRPGDLWRLGRHRLLCGDATKPADLARLLPDGPADLLLTDPPYNVAYSGKTADALTIANDDMSPEQYRAFLTAALTAAKAHLKPGGAFYVWHADTAGLDVRTACAAAGLQVRQCLVWVKSALVLGRQDYHWKHEPCQPAGTQVAKVIKEGRWREDSVIEQVPIESLQPGDRVVSFGNAKIYRRGRAVTGITSRRHTGNLHRVEVGEFRTRATPEHRFTVRFDPARPKAGLLYLMRRGDRWRVGVCGMFNSRGFGVSVRLSQERGDAAWVLGAFATLTEARIAEQVVSCRYGIPTTVWETGRNPGASWAQRDQAGIDAIYQRLGVDRIRAGVDRLLRDHGLSAGLPLLAANEPGNFSCRQSRQVAACNLVPGVMQVPVPTAGERFEWRDLTATSFERVHDLEVWSMDVERDKHYVADGIVVHNCLYGWIDGAAHTWLGDRSQTTVLEFDKPAKNPDHPTPKPAELFAYLLNNSCPPGGLVLDPFAGSGTALAAAEQTGRNAALLELDPRYCDVIVQRFESLTGQKAERAAA</sequence>
<evidence type="ECO:0000256" key="3">
    <source>
        <dbReference type="ARBA" id="ARBA00022679"/>
    </source>
</evidence>
<dbReference type="PANTHER" id="PTHR33375:SF1">
    <property type="entry name" value="CHROMOSOME-PARTITIONING PROTEIN PARB-RELATED"/>
    <property type="match status" value="1"/>
</dbReference>
<dbReference type="Pfam" id="PF02195">
    <property type="entry name" value="ParB_N"/>
    <property type="match status" value="1"/>
</dbReference>
<dbReference type="InterPro" id="IPR002941">
    <property type="entry name" value="DNA_methylase_N4/N6"/>
</dbReference>
<dbReference type="GO" id="GO:0032259">
    <property type="term" value="P:methylation"/>
    <property type="evidence" value="ECO:0007669"/>
    <property type="project" value="UniProtKB-KW"/>
</dbReference>
<dbReference type="SUPFAM" id="SSF110849">
    <property type="entry name" value="ParB/Sulfiredoxin"/>
    <property type="match status" value="1"/>
</dbReference>
<keyword evidence="7" id="KW-1185">Reference proteome</keyword>
<feature type="region of interest" description="Disordered" evidence="4">
    <location>
        <begin position="131"/>
        <end position="156"/>
    </location>
</feature>
<proteinExistence type="inferred from homology"/>
<dbReference type="Gene3D" id="3.90.1530.10">
    <property type="entry name" value="Conserved hypothetical protein from pyrococcus furiosus pfu- 392566-001, ParB domain"/>
    <property type="match status" value="1"/>
</dbReference>
<dbReference type="PANTHER" id="PTHR33375">
    <property type="entry name" value="CHROMOSOME-PARTITIONING PROTEIN PARB-RELATED"/>
    <property type="match status" value="1"/>
</dbReference>
<dbReference type="PROSITE" id="PS00092">
    <property type="entry name" value="N6_MTASE"/>
    <property type="match status" value="1"/>
</dbReference>
<organism evidence="6 7">
    <name type="scientific">Gemmata obscuriglobus</name>
    <dbReference type="NCBI Taxonomy" id="114"/>
    <lineage>
        <taxon>Bacteria</taxon>
        <taxon>Pseudomonadati</taxon>
        <taxon>Planctomycetota</taxon>
        <taxon>Planctomycetia</taxon>
        <taxon>Gemmatales</taxon>
        <taxon>Gemmataceae</taxon>
        <taxon>Gemmata</taxon>
    </lineage>
</organism>
<evidence type="ECO:0000259" key="5">
    <source>
        <dbReference type="SMART" id="SM00470"/>
    </source>
</evidence>
<protein>
    <recommendedName>
        <fullName evidence="5">ParB-like N-terminal domain-containing protein</fullName>
    </recommendedName>
</protein>
<dbReference type="AlphaFoldDB" id="A0A2Z3GT64"/>
<dbReference type="Gene3D" id="3.40.50.150">
    <property type="entry name" value="Vaccinia Virus protein VP39"/>
    <property type="match status" value="2"/>
</dbReference>
<dbReference type="InterPro" id="IPR030934">
    <property type="entry name" value="Intein_C"/>
</dbReference>
<dbReference type="GO" id="GO:0003677">
    <property type="term" value="F:DNA binding"/>
    <property type="evidence" value="ECO:0007669"/>
    <property type="project" value="InterPro"/>
</dbReference>
<evidence type="ECO:0000256" key="4">
    <source>
        <dbReference type="SAM" id="MobiDB-lite"/>
    </source>
</evidence>
<dbReference type="OrthoDB" id="9773571at2"/>
<dbReference type="InterPro" id="IPR029063">
    <property type="entry name" value="SAM-dependent_MTases_sf"/>
</dbReference>
<dbReference type="KEGG" id="gog:C1280_07975"/>
<gene>
    <name evidence="6" type="ORF">C1280_07975</name>
</gene>
<reference evidence="6 7" key="1">
    <citation type="submission" date="2018-01" db="EMBL/GenBank/DDBJ databases">
        <title>G. obscuriglobus.</title>
        <authorList>
            <person name="Franke J."/>
            <person name="Blomberg W."/>
            <person name="Selmecki A."/>
        </authorList>
    </citation>
    <scope>NUCLEOTIDE SEQUENCE [LARGE SCALE GENOMIC DNA]</scope>
    <source>
        <strain evidence="6 7">DSM 5831</strain>
    </source>
</reference>
<dbReference type="EMBL" id="CP025958">
    <property type="protein sequence ID" value="AWM36963.1"/>
    <property type="molecule type" value="Genomic_DNA"/>
</dbReference>